<dbReference type="Pfam" id="PF10935">
    <property type="entry name" value="DUF2637"/>
    <property type="match status" value="1"/>
</dbReference>
<sequence>MTRLRTPAELSRNETPNTRAGGETWIRRTCAVVVASVAAYASYLHQRAFAQHGGADATSAVLWPLSVGGLLLLATVGLLHPARQTRRERTVVWTAFLLGIAVSLAANIAAALTLAWQPVLVADWPPVALLLSVELLTHRDRHQDPTAARQRPRDQRSTRERPRRHPAPASRPPGPHGAEQIMWEHHQHGHAAGRTPTGTDLDRVAGTNNYGRAVLRRWRRIGRIPTPPKPFKNPQSQSGPGSGTG</sequence>
<keyword evidence="2" id="KW-1133">Transmembrane helix</keyword>
<gene>
    <name evidence="3" type="ORF">IAG44_04665</name>
</gene>
<feature type="transmembrane region" description="Helical" evidence="2">
    <location>
        <begin position="61"/>
        <end position="79"/>
    </location>
</feature>
<feature type="compositionally biased region" description="Basic and acidic residues" evidence="1">
    <location>
        <begin position="151"/>
        <end position="160"/>
    </location>
</feature>
<feature type="transmembrane region" description="Helical" evidence="2">
    <location>
        <begin position="91"/>
        <end position="116"/>
    </location>
</feature>
<dbReference type="AlphaFoldDB" id="A0A7H0I7Q5"/>
<organism evidence="3 4">
    <name type="scientific">Streptomyces roseirectus</name>
    <dbReference type="NCBI Taxonomy" id="2768066"/>
    <lineage>
        <taxon>Bacteria</taxon>
        <taxon>Bacillati</taxon>
        <taxon>Actinomycetota</taxon>
        <taxon>Actinomycetes</taxon>
        <taxon>Kitasatosporales</taxon>
        <taxon>Streptomycetaceae</taxon>
        <taxon>Streptomyces</taxon>
    </lineage>
</organism>
<protein>
    <submittedName>
        <fullName evidence="3">DUF2637 domain-containing protein</fullName>
    </submittedName>
</protein>
<evidence type="ECO:0000256" key="2">
    <source>
        <dbReference type="SAM" id="Phobius"/>
    </source>
</evidence>
<dbReference type="KEGG" id="sroi:IAG44_04665"/>
<keyword evidence="4" id="KW-1185">Reference proteome</keyword>
<name>A0A7H0I7Q5_9ACTN</name>
<feature type="region of interest" description="Disordered" evidence="1">
    <location>
        <begin position="141"/>
        <end position="179"/>
    </location>
</feature>
<feature type="region of interest" description="Disordered" evidence="1">
    <location>
        <begin position="216"/>
        <end position="245"/>
    </location>
</feature>
<accession>A0A7H0I7Q5</accession>
<dbReference type="Proteomes" id="UP000516052">
    <property type="component" value="Chromosome"/>
</dbReference>
<dbReference type="EMBL" id="CP060828">
    <property type="protein sequence ID" value="QNP68821.1"/>
    <property type="molecule type" value="Genomic_DNA"/>
</dbReference>
<keyword evidence="2" id="KW-0472">Membrane</keyword>
<reference evidence="3 4" key="1">
    <citation type="submission" date="2020-08" db="EMBL/GenBank/DDBJ databases">
        <title>A novel species.</title>
        <authorList>
            <person name="Gao J."/>
        </authorList>
    </citation>
    <scope>NUCLEOTIDE SEQUENCE [LARGE SCALE GENOMIC DNA]</scope>
    <source>
        <strain evidence="3 4">CRXT-G-22</strain>
    </source>
</reference>
<evidence type="ECO:0000256" key="1">
    <source>
        <dbReference type="SAM" id="MobiDB-lite"/>
    </source>
</evidence>
<evidence type="ECO:0000313" key="4">
    <source>
        <dbReference type="Proteomes" id="UP000516052"/>
    </source>
</evidence>
<proteinExistence type="predicted"/>
<keyword evidence="2" id="KW-0812">Transmembrane</keyword>
<dbReference type="InterPro" id="IPR021235">
    <property type="entry name" value="DUF2637"/>
</dbReference>
<evidence type="ECO:0000313" key="3">
    <source>
        <dbReference type="EMBL" id="QNP68821.1"/>
    </source>
</evidence>